<name>A0A9D3S7Y4_9TELE</name>
<dbReference type="Proteomes" id="UP000824219">
    <property type="component" value="Linkage Group LG29"/>
</dbReference>
<dbReference type="AlphaFoldDB" id="A0A9D3S7Y4"/>
<dbReference type="InterPro" id="IPR016187">
    <property type="entry name" value="CTDL_fold"/>
</dbReference>
<dbReference type="PANTHER" id="PTHR22803">
    <property type="entry name" value="MANNOSE, PHOSPHOLIPASE, LECTIN RECEPTOR RELATED"/>
    <property type="match status" value="1"/>
</dbReference>
<evidence type="ECO:0000313" key="5">
    <source>
        <dbReference type="Proteomes" id="UP000824219"/>
    </source>
</evidence>
<dbReference type="EMBL" id="JAHKSW010000029">
    <property type="protein sequence ID" value="KAG7313942.1"/>
    <property type="molecule type" value="Genomic_DNA"/>
</dbReference>
<dbReference type="SMART" id="SM00034">
    <property type="entry name" value="CLECT"/>
    <property type="match status" value="1"/>
</dbReference>
<evidence type="ECO:0000256" key="2">
    <source>
        <dbReference type="SAM" id="MobiDB-lite"/>
    </source>
</evidence>
<dbReference type="InterPro" id="IPR018378">
    <property type="entry name" value="C-type_lectin_CS"/>
</dbReference>
<dbReference type="Gene3D" id="3.10.100.10">
    <property type="entry name" value="Mannose-Binding Protein A, subunit A"/>
    <property type="match status" value="1"/>
</dbReference>
<evidence type="ECO:0000259" key="3">
    <source>
        <dbReference type="PROSITE" id="PS50041"/>
    </source>
</evidence>
<comment type="caution">
    <text evidence="4">The sequence shown here is derived from an EMBL/GenBank/DDBJ whole genome shotgun (WGS) entry which is preliminary data.</text>
</comment>
<evidence type="ECO:0000256" key="1">
    <source>
        <dbReference type="ARBA" id="ARBA00023157"/>
    </source>
</evidence>
<reference evidence="4 5" key="1">
    <citation type="submission" date="2021-06" db="EMBL/GenBank/DDBJ databases">
        <title>Chromosome-level genome assembly of the red-tail catfish (Hemibagrus wyckioides).</title>
        <authorList>
            <person name="Shao F."/>
        </authorList>
    </citation>
    <scope>NUCLEOTIDE SEQUENCE [LARGE SCALE GENOMIC DNA]</scope>
    <source>
        <strain evidence="4">EC202008001</strain>
        <tissue evidence="4">Blood</tissue>
    </source>
</reference>
<gene>
    <name evidence="4" type="ORF">KOW79_022438</name>
</gene>
<organism evidence="4 5">
    <name type="scientific">Hemibagrus wyckioides</name>
    <dbReference type="NCBI Taxonomy" id="337641"/>
    <lineage>
        <taxon>Eukaryota</taxon>
        <taxon>Metazoa</taxon>
        <taxon>Chordata</taxon>
        <taxon>Craniata</taxon>
        <taxon>Vertebrata</taxon>
        <taxon>Euteleostomi</taxon>
        <taxon>Actinopterygii</taxon>
        <taxon>Neopterygii</taxon>
        <taxon>Teleostei</taxon>
        <taxon>Ostariophysi</taxon>
        <taxon>Siluriformes</taxon>
        <taxon>Bagridae</taxon>
        <taxon>Hemibagrus</taxon>
    </lineage>
</organism>
<dbReference type="PROSITE" id="PS50041">
    <property type="entry name" value="C_TYPE_LECTIN_2"/>
    <property type="match status" value="1"/>
</dbReference>
<keyword evidence="5" id="KW-1185">Reference proteome</keyword>
<proteinExistence type="predicted"/>
<feature type="region of interest" description="Disordered" evidence="2">
    <location>
        <begin position="124"/>
        <end position="192"/>
    </location>
</feature>
<dbReference type="InterPro" id="IPR001304">
    <property type="entry name" value="C-type_lectin-like"/>
</dbReference>
<keyword evidence="1" id="KW-1015">Disulfide bond</keyword>
<dbReference type="SUPFAM" id="SSF56436">
    <property type="entry name" value="C-type lectin-like"/>
    <property type="match status" value="1"/>
</dbReference>
<dbReference type="OrthoDB" id="538816at2759"/>
<feature type="compositionally biased region" description="Basic and acidic residues" evidence="2">
    <location>
        <begin position="135"/>
        <end position="149"/>
    </location>
</feature>
<sequence>MKTWESREDCINRGADLVIKNSTEEEINSTSWAWIGLSDIEVERVWKWVDGTPLTTRFWATGEWNNYSDEDCAEILGDTKMKYWNDASCSITYYWICEKNMFLCSNSEDDWRCLAGVPVDRESQDNTKCLQSKPPEPHSEDIVMLHDGDPEVEDEQGQGEDNVSSLGGEVKETDGAEESDEETPSQPAYIRI</sequence>
<evidence type="ECO:0000313" key="4">
    <source>
        <dbReference type="EMBL" id="KAG7313942.1"/>
    </source>
</evidence>
<feature type="domain" description="C-type lectin" evidence="3">
    <location>
        <begin position="1"/>
        <end position="98"/>
    </location>
</feature>
<dbReference type="Pfam" id="PF00059">
    <property type="entry name" value="Lectin_C"/>
    <property type="match status" value="1"/>
</dbReference>
<dbReference type="InterPro" id="IPR016186">
    <property type="entry name" value="C-type_lectin-like/link_sf"/>
</dbReference>
<dbReference type="PROSITE" id="PS00615">
    <property type="entry name" value="C_TYPE_LECTIN_1"/>
    <property type="match status" value="1"/>
</dbReference>
<dbReference type="InterPro" id="IPR050111">
    <property type="entry name" value="C-type_lectin/snaclec_domain"/>
</dbReference>
<protein>
    <recommendedName>
        <fullName evidence="3">C-type lectin domain-containing protein</fullName>
    </recommendedName>
</protein>
<accession>A0A9D3S7Y4</accession>